<dbReference type="GO" id="GO:0006355">
    <property type="term" value="P:regulation of DNA-templated transcription"/>
    <property type="evidence" value="ECO:0007669"/>
    <property type="project" value="InterPro"/>
</dbReference>
<feature type="non-terminal residue" evidence="9">
    <location>
        <position position="708"/>
    </location>
</feature>
<evidence type="ECO:0000256" key="7">
    <source>
        <dbReference type="ARBA" id="ARBA00023242"/>
    </source>
</evidence>
<feature type="compositionally biased region" description="Basic and acidic residues" evidence="8">
    <location>
        <begin position="291"/>
        <end position="305"/>
    </location>
</feature>
<keyword evidence="6" id="KW-0804">Transcription</keyword>
<dbReference type="STRING" id="105785.A0A2J7QQN7"/>
<feature type="compositionally biased region" description="Polar residues" evidence="8">
    <location>
        <begin position="641"/>
        <end position="660"/>
    </location>
</feature>
<evidence type="ECO:0000256" key="8">
    <source>
        <dbReference type="SAM" id="MobiDB-lite"/>
    </source>
</evidence>
<proteinExistence type="predicted"/>
<evidence type="ECO:0000313" key="9">
    <source>
        <dbReference type="EMBL" id="PNF30896.1"/>
    </source>
</evidence>
<keyword evidence="7" id="KW-0539">Nucleus</keyword>
<feature type="compositionally biased region" description="Polar residues" evidence="8">
    <location>
        <begin position="563"/>
        <end position="585"/>
    </location>
</feature>
<dbReference type="GO" id="GO:0005634">
    <property type="term" value="C:nucleus"/>
    <property type="evidence" value="ECO:0007669"/>
    <property type="project" value="UniProtKB-SubCell"/>
</dbReference>
<evidence type="ECO:0000256" key="3">
    <source>
        <dbReference type="ARBA" id="ARBA00022771"/>
    </source>
</evidence>
<protein>
    <recommendedName>
        <fullName evidence="11">Myelin transcription factor 1 domain-containing protein</fullName>
    </recommendedName>
</protein>
<keyword evidence="2" id="KW-0479">Metal-binding</keyword>
<feature type="compositionally biased region" description="Polar residues" evidence="8">
    <location>
        <begin position="211"/>
        <end position="228"/>
    </location>
</feature>
<feature type="compositionally biased region" description="Polar residues" evidence="8">
    <location>
        <begin position="308"/>
        <end position="322"/>
    </location>
</feature>
<evidence type="ECO:0000256" key="4">
    <source>
        <dbReference type="ARBA" id="ARBA00022833"/>
    </source>
</evidence>
<feature type="compositionally biased region" description="Basic and acidic residues" evidence="8">
    <location>
        <begin position="365"/>
        <end position="382"/>
    </location>
</feature>
<feature type="compositionally biased region" description="Polar residues" evidence="8">
    <location>
        <begin position="407"/>
        <end position="424"/>
    </location>
</feature>
<dbReference type="GO" id="GO:0008270">
    <property type="term" value="F:zinc ion binding"/>
    <property type="evidence" value="ECO:0007669"/>
    <property type="project" value="UniProtKB-KW"/>
</dbReference>
<sequence>MLEAAVGGGSKEDDGGGAGAAAKRRRKTLRCGSDSTDETETKAAEADSSSAQKTPVLLPQKKRALPSGSCGNTATSPVRSPARKSSKAVTSSSTTSSTSATEEAVDDETLIRETEAALKSLSGSWPGPRSSFYNRGITEHEDRFESPTFENLFEEKKVNNKMSPSSSSSSSSGCSESSSCSLKDVITLRGQQQDSRSPRTGTDGKAPGGIATNTTGSSNQQMKQQSDGSGKAPSSSTTKSNCKTKSQDRDVSQQQIAYQEGNELENLLKIENECATIQSQVGSSGPNAQQDTRRNGDNKGMKDKSALSVANSSTEGTPSSSRGIEYAATSRYEPDFNELVDDSSNDLEIDMSDPSGDKEDDDDSDRSSKTEDKQKRKEHSANLKDGVTISSSEEQASSSFQDRQHTFGATSQAQRQFQPNKPTCASTTAASTMLPTTATPSPSPSSAVSFSATSAFRAINSSQSSKDSSVSPRLPVAPSSSIDLQGSVGGAIPPIGPFPASATFVGYPGSVGLQGHGPDSGGGHQHTVTSLDEKHTAAAVCLLQLKSNSKAEEDNKRQEVVGNESTSHSGTKAASVSVTSPDATSSKQYTILQPAGAGSRAASAIQDVTREGVLSVSAVSSSSSSSASSSAGVSVAPLHHQQATSVTAPNGSDPNGTSKIASERVCSSELNRPSGPLSPSGLNREGNKCPTPGCNGQGHVTGLYSHHR</sequence>
<name>A0A2J7QQN7_9NEOP</name>
<comment type="subcellular location">
    <subcellularLocation>
        <location evidence="1">Nucleus</location>
    </subcellularLocation>
</comment>
<feature type="region of interest" description="Disordered" evidence="8">
    <location>
        <begin position="1"/>
        <end position="258"/>
    </location>
</feature>
<evidence type="ECO:0000313" key="10">
    <source>
        <dbReference type="Proteomes" id="UP000235965"/>
    </source>
</evidence>
<organism evidence="9 10">
    <name type="scientific">Cryptotermes secundus</name>
    <dbReference type="NCBI Taxonomy" id="105785"/>
    <lineage>
        <taxon>Eukaryota</taxon>
        <taxon>Metazoa</taxon>
        <taxon>Ecdysozoa</taxon>
        <taxon>Arthropoda</taxon>
        <taxon>Hexapoda</taxon>
        <taxon>Insecta</taxon>
        <taxon>Pterygota</taxon>
        <taxon>Neoptera</taxon>
        <taxon>Polyneoptera</taxon>
        <taxon>Dictyoptera</taxon>
        <taxon>Blattodea</taxon>
        <taxon>Blattoidea</taxon>
        <taxon>Termitoidae</taxon>
        <taxon>Kalotermitidae</taxon>
        <taxon>Cryptotermitinae</taxon>
        <taxon>Cryptotermes</taxon>
    </lineage>
</organism>
<dbReference type="Pfam" id="PF01530">
    <property type="entry name" value="zf-C2HC"/>
    <property type="match status" value="1"/>
</dbReference>
<dbReference type="EMBL" id="NEVH01012085">
    <property type="protein sequence ID" value="PNF30896.1"/>
    <property type="molecule type" value="Genomic_DNA"/>
</dbReference>
<feature type="compositionally biased region" description="Acidic residues" evidence="8">
    <location>
        <begin position="335"/>
        <end position="351"/>
    </location>
</feature>
<keyword evidence="5" id="KW-0805">Transcription regulation</keyword>
<feature type="compositionally biased region" description="Low complexity" evidence="8">
    <location>
        <begin position="621"/>
        <end position="636"/>
    </location>
</feature>
<feature type="compositionally biased region" description="Low complexity" evidence="8">
    <location>
        <begin position="234"/>
        <end position="244"/>
    </location>
</feature>
<feature type="compositionally biased region" description="Basic and acidic residues" evidence="8">
    <location>
        <begin position="550"/>
        <end position="559"/>
    </location>
</feature>
<keyword evidence="4" id="KW-0862">Zinc</keyword>
<feature type="compositionally biased region" description="Low complexity" evidence="8">
    <location>
        <begin position="87"/>
        <end position="102"/>
    </location>
</feature>
<feature type="region of interest" description="Disordered" evidence="8">
    <location>
        <begin position="278"/>
        <end position="488"/>
    </location>
</feature>
<dbReference type="AlphaFoldDB" id="A0A2J7QQN7"/>
<comment type="caution">
    <text evidence="9">The sequence shown here is derived from an EMBL/GenBank/DDBJ whole genome shotgun (WGS) entry which is preliminary data.</text>
</comment>
<evidence type="ECO:0000256" key="1">
    <source>
        <dbReference type="ARBA" id="ARBA00004123"/>
    </source>
</evidence>
<feature type="compositionally biased region" description="Low complexity" evidence="8">
    <location>
        <begin position="425"/>
        <end position="471"/>
    </location>
</feature>
<accession>A0A2J7QQN7</accession>
<reference evidence="9 10" key="1">
    <citation type="submission" date="2017-12" db="EMBL/GenBank/DDBJ databases">
        <title>Hemimetabolous genomes reveal molecular basis of termite eusociality.</title>
        <authorList>
            <person name="Harrison M.C."/>
            <person name="Jongepier E."/>
            <person name="Robertson H.M."/>
            <person name="Arning N."/>
            <person name="Bitard-Feildel T."/>
            <person name="Chao H."/>
            <person name="Childers C.P."/>
            <person name="Dinh H."/>
            <person name="Doddapaneni H."/>
            <person name="Dugan S."/>
            <person name="Gowin J."/>
            <person name="Greiner C."/>
            <person name="Han Y."/>
            <person name="Hu H."/>
            <person name="Hughes D.S.T."/>
            <person name="Huylmans A.-K."/>
            <person name="Kemena C."/>
            <person name="Kremer L.P.M."/>
            <person name="Lee S.L."/>
            <person name="Lopez-Ezquerra A."/>
            <person name="Mallet L."/>
            <person name="Monroy-Kuhn J.M."/>
            <person name="Moser A."/>
            <person name="Murali S.C."/>
            <person name="Muzny D.M."/>
            <person name="Otani S."/>
            <person name="Piulachs M.-D."/>
            <person name="Poelchau M."/>
            <person name="Qu J."/>
            <person name="Schaub F."/>
            <person name="Wada-Katsumata A."/>
            <person name="Worley K.C."/>
            <person name="Xie Q."/>
            <person name="Ylla G."/>
            <person name="Poulsen M."/>
            <person name="Gibbs R.A."/>
            <person name="Schal C."/>
            <person name="Richards S."/>
            <person name="Belles X."/>
            <person name="Korb J."/>
            <person name="Bornberg-Bauer E."/>
        </authorList>
    </citation>
    <scope>NUCLEOTIDE SEQUENCE [LARGE SCALE GENOMIC DNA]</scope>
    <source>
        <tissue evidence="9">Whole body</tissue>
    </source>
</reference>
<dbReference type="Proteomes" id="UP000235965">
    <property type="component" value="Unassembled WGS sequence"/>
</dbReference>
<feature type="compositionally biased region" description="Polar residues" evidence="8">
    <location>
        <begin position="278"/>
        <end position="290"/>
    </location>
</feature>
<dbReference type="OrthoDB" id="8189769at2759"/>
<gene>
    <name evidence="9" type="ORF">B7P43_G05208</name>
</gene>
<keyword evidence="10" id="KW-1185">Reference proteome</keyword>
<evidence type="ECO:0000256" key="2">
    <source>
        <dbReference type="ARBA" id="ARBA00022723"/>
    </source>
</evidence>
<dbReference type="PROSITE" id="PS51802">
    <property type="entry name" value="ZF_CCHHC"/>
    <property type="match status" value="1"/>
</dbReference>
<dbReference type="InterPro" id="IPR002515">
    <property type="entry name" value="Znf_C2H2C"/>
</dbReference>
<feature type="compositionally biased region" description="Polar residues" evidence="8">
    <location>
        <begin position="69"/>
        <end position="78"/>
    </location>
</feature>
<dbReference type="InParanoid" id="A0A2J7QQN7"/>
<evidence type="ECO:0000256" key="5">
    <source>
        <dbReference type="ARBA" id="ARBA00023015"/>
    </source>
</evidence>
<feature type="region of interest" description="Disordered" evidence="8">
    <location>
        <begin position="550"/>
        <end position="585"/>
    </location>
</feature>
<feature type="compositionally biased region" description="Low complexity" evidence="8">
    <location>
        <begin position="163"/>
        <end position="181"/>
    </location>
</feature>
<feature type="compositionally biased region" description="Low complexity" evidence="8">
    <location>
        <begin position="390"/>
        <end position="399"/>
    </location>
</feature>
<dbReference type="InterPro" id="IPR036060">
    <property type="entry name" value="Znf_C2H2C_sf"/>
</dbReference>
<dbReference type="Gene3D" id="4.10.320.30">
    <property type="match status" value="1"/>
</dbReference>
<keyword evidence="3" id="KW-0863">Zinc-finger</keyword>
<evidence type="ECO:0000256" key="6">
    <source>
        <dbReference type="ARBA" id="ARBA00023163"/>
    </source>
</evidence>
<evidence type="ECO:0008006" key="11">
    <source>
        <dbReference type="Google" id="ProtNLM"/>
    </source>
</evidence>
<feature type="compositionally biased region" description="Polar residues" evidence="8">
    <location>
        <begin position="189"/>
        <end position="200"/>
    </location>
</feature>
<dbReference type="SUPFAM" id="SSF103637">
    <property type="entry name" value="CCHHC domain"/>
    <property type="match status" value="1"/>
</dbReference>
<feature type="region of interest" description="Disordered" evidence="8">
    <location>
        <begin position="621"/>
        <end position="708"/>
    </location>
</feature>